<evidence type="ECO:0000256" key="3">
    <source>
        <dbReference type="ARBA" id="ARBA00022679"/>
    </source>
</evidence>
<evidence type="ECO:0000256" key="4">
    <source>
        <dbReference type="ARBA" id="ARBA00022737"/>
    </source>
</evidence>
<evidence type="ECO:0000313" key="5">
    <source>
        <dbReference type="EMBL" id="KAF9601250.1"/>
    </source>
</evidence>
<dbReference type="PROSITE" id="PS51147">
    <property type="entry name" value="PFTA"/>
    <property type="match status" value="1"/>
</dbReference>
<dbReference type="PANTHER" id="PTHR11129:SF10">
    <property type="entry name" value="PROTEIN PRENYLYLTRANSFERASE SUPERFAMILY PROTEIN"/>
    <property type="match status" value="1"/>
</dbReference>
<keyword evidence="3" id="KW-0808">Transferase</keyword>
<dbReference type="Gene3D" id="1.25.40.120">
    <property type="entry name" value="Protein prenylyltransferase"/>
    <property type="match status" value="1"/>
</dbReference>
<dbReference type="GO" id="GO:0004660">
    <property type="term" value="F:protein farnesyltransferase activity"/>
    <property type="evidence" value="ECO:0007669"/>
    <property type="project" value="TreeGrafter"/>
</dbReference>
<keyword evidence="6" id="KW-1185">Reference proteome</keyword>
<dbReference type="Proteomes" id="UP000631114">
    <property type="component" value="Unassembled WGS sequence"/>
</dbReference>
<keyword evidence="4" id="KW-0677">Repeat</keyword>
<evidence type="ECO:0000256" key="2">
    <source>
        <dbReference type="ARBA" id="ARBA00022602"/>
    </source>
</evidence>
<dbReference type="Pfam" id="PF01239">
    <property type="entry name" value="PPTA"/>
    <property type="match status" value="3"/>
</dbReference>
<comment type="similarity">
    <text evidence="1">Belongs to the protein prenyltransferase subunit alpha family.</text>
</comment>
<accession>A0A835HIC4</accession>
<dbReference type="OrthoDB" id="1924260at2759"/>
<proteinExistence type="inferred from homology"/>
<sequence>MTEELNSDETNGLNLLKQLEHILESDTLIDEVGFIHPSQFAALNDGSSDDSQYDSTVFWNKDNKLAISTDALFPLYNAAKHTFMTTMKLYKILISSPGEADTNLDGMVTGTISVSGESLETEVMKHSKALLLLSWDFGTAWNSRKLVVLKKQQFLLFMDELLLSALILSYSPKSEHAWSHRRWVIKRIDGKCPNFQDLVERESELVEKIAEGKGNISLLLTAFSVEFLQKSKMNYRAWSHRCWLIAYMTKEQVRNELNKSRKWAELHVGDNSCFDYRQHLLHRMLEHSYSKLDPSGSSYCTPDVYHFWMEELDWNEMLIKRYIGRESLWVHRRFLSQFGLKHFCFTDGSWYPCGVDIDNFVRGEFQLFQSCLTISDTGFEDGQAQGLFAAAYILRVSKQLLNSGAIELQEKLRDLGALKTALNQLCPEKTLLWNDLIGGVNNNL</sequence>
<dbReference type="GO" id="GO:0005953">
    <property type="term" value="C:CAAX-protein geranylgeranyltransferase complex"/>
    <property type="evidence" value="ECO:0007669"/>
    <property type="project" value="TreeGrafter"/>
</dbReference>
<evidence type="ECO:0000313" key="6">
    <source>
        <dbReference type="Proteomes" id="UP000631114"/>
    </source>
</evidence>
<protein>
    <submittedName>
        <fullName evidence="5">Uncharacterized protein</fullName>
    </submittedName>
</protein>
<reference evidence="5 6" key="1">
    <citation type="submission" date="2020-10" db="EMBL/GenBank/DDBJ databases">
        <title>The Coptis chinensis genome and diversification of protoberbering-type alkaloids.</title>
        <authorList>
            <person name="Wang B."/>
            <person name="Shu S."/>
            <person name="Song C."/>
            <person name="Liu Y."/>
        </authorList>
    </citation>
    <scope>NUCLEOTIDE SEQUENCE [LARGE SCALE GENOMIC DNA]</scope>
    <source>
        <strain evidence="5">HL-2020</strain>
        <tissue evidence="5">Leaf</tissue>
    </source>
</reference>
<dbReference type="GO" id="GO:0005965">
    <property type="term" value="C:protein farnesyltransferase complex"/>
    <property type="evidence" value="ECO:0007669"/>
    <property type="project" value="TreeGrafter"/>
</dbReference>
<gene>
    <name evidence="5" type="ORF">IFM89_018360</name>
</gene>
<dbReference type="GO" id="GO:0004662">
    <property type="term" value="F:CAAX-protein geranylgeranyltransferase activity"/>
    <property type="evidence" value="ECO:0007669"/>
    <property type="project" value="TreeGrafter"/>
</dbReference>
<dbReference type="PANTHER" id="PTHR11129">
    <property type="entry name" value="PROTEIN FARNESYLTRANSFERASE ALPHA SUBUNIT/RAB GERANYLGERANYL TRANSFERASE ALPHA SUBUNIT"/>
    <property type="match status" value="1"/>
</dbReference>
<dbReference type="InterPro" id="IPR002088">
    <property type="entry name" value="Prenyl_trans_a"/>
</dbReference>
<evidence type="ECO:0000256" key="1">
    <source>
        <dbReference type="ARBA" id="ARBA00006734"/>
    </source>
</evidence>
<comment type="caution">
    <text evidence="5">The sequence shown here is derived from an EMBL/GenBank/DDBJ whole genome shotgun (WGS) entry which is preliminary data.</text>
</comment>
<dbReference type="EMBL" id="JADFTS010000006">
    <property type="protein sequence ID" value="KAF9601250.1"/>
    <property type="molecule type" value="Genomic_DNA"/>
</dbReference>
<name>A0A835HIC4_9MAGN</name>
<organism evidence="5 6">
    <name type="scientific">Coptis chinensis</name>
    <dbReference type="NCBI Taxonomy" id="261450"/>
    <lineage>
        <taxon>Eukaryota</taxon>
        <taxon>Viridiplantae</taxon>
        <taxon>Streptophyta</taxon>
        <taxon>Embryophyta</taxon>
        <taxon>Tracheophyta</taxon>
        <taxon>Spermatophyta</taxon>
        <taxon>Magnoliopsida</taxon>
        <taxon>Ranunculales</taxon>
        <taxon>Ranunculaceae</taxon>
        <taxon>Coptidoideae</taxon>
        <taxon>Coptis</taxon>
    </lineage>
</organism>
<dbReference type="SUPFAM" id="SSF48439">
    <property type="entry name" value="Protein prenylyltransferase"/>
    <property type="match status" value="1"/>
</dbReference>
<dbReference type="AlphaFoldDB" id="A0A835HIC4"/>
<keyword evidence="2" id="KW-0637">Prenyltransferase</keyword>